<protein>
    <submittedName>
        <fullName evidence="2">Uncharacterized protein</fullName>
    </submittedName>
</protein>
<keyword evidence="1" id="KW-0472">Membrane</keyword>
<dbReference type="Proteomes" id="UP000032232">
    <property type="component" value="Unassembled WGS sequence"/>
</dbReference>
<keyword evidence="3" id="KW-1185">Reference proteome</keyword>
<proteinExistence type="predicted"/>
<dbReference type="PATRIC" id="fig|935700.4.peg.1636"/>
<dbReference type="AlphaFoldDB" id="A0A0D1CPW9"/>
<keyword evidence="1" id="KW-1133">Transmembrane helix</keyword>
<comment type="caution">
    <text evidence="2">The sequence shown here is derived from an EMBL/GenBank/DDBJ whole genome shotgun (WGS) entry which is preliminary data.</text>
</comment>
<dbReference type="EMBL" id="JYFE01000027">
    <property type="protein sequence ID" value="KIT16792.1"/>
    <property type="molecule type" value="Genomic_DNA"/>
</dbReference>
<name>A0A0D1CPW9_9RHOB</name>
<keyword evidence="1" id="KW-0812">Transmembrane</keyword>
<reference evidence="2 3" key="1">
    <citation type="submission" date="2015-02" db="EMBL/GenBank/DDBJ databases">
        <title>Genome Sequence of Jannaschia aquimarina DSM28248, a member of the Roseobacter clade.</title>
        <authorList>
            <person name="Voget S."/>
            <person name="Daniel R."/>
        </authorList>
    </citation>
    <scope>NUCLEOTIDE SEQUENCE [LARGE SCALE GENOMIC DNA]</scope>
    <source>
        <strain evidence="2 3">GSW-M26</strain>
    </source>
</reference>
<evidence type="ECO:0000313" key="3">
    <source>
        <dbReference type="Proteomes" id="UP000032232"/>
    </source>
</evidence>
<accession>A0A0D1CPW9</accession>
<sequence length="361" mass="38803">MILPLEAIGGYDFGPFFLDLGVGAVAIVAALVFVVLLVWGASRSALVVPGLIAAAGAAFLARHAVAAVNDAVFFAQNPGYAAQALPFEGRSVWVPNPCRVAYALWGVNGARGNSFLECGLPLADRLADGTLDFFELGTEPVSRFTLRVADPACFASHQHWDVVRGFMISAPLGICVLGEPVDRSEADHILSGEQRDIPGFSDWWYVHYTLTRVSDGLVVDRFDSWGGATPYGGPPPPPEGRRPTATIAALVDRPDRTGFFEAAAQRTADLLLDHPFDQTLLRAAMGSPTQNDRADAYFFACRDDVRPLLDAGTVAAVNAGMRDTFPDGPARYPQDCRDFAREFRGGVRLDPDGRAIRLAAP</sequence>
<dbReference type="RefSeq" id="WP_043918399.1">
    <property type="nucleotide sequence ID" value="NZ_JYFE01000027.1"/>
</dbReference>
<evidence type="ECO:0000313" key="2">
    <source>
        <dbReference type="EMBL" id="KIT16792.1"/>
    </source>
</evidence>
<feature type="transmembrane region" description="Helical" evidence="1">
    <location>
        <begin position="20"/>
        <end position="39"/>
    </location>
</feature>
<organism evidence="2 3">
    <name type="scientific">Jannaschia aquimarina</name>
    <dbReference type="NCBI Taxonomy" id="935700"/>
    <lineage>
        <taxon>Bacteria</taxon>
        <taxon>Pseudomonadati</taxon>
        <taxon>Pseudomonadota</taxon>
        <taxon>Alphaproteobacteria</taxon>
        <taxon>Rhodobacterales</taxon>
        <taxon>Roseobacteraceae</taxon>
        <taxon>Jannaschia</taxon>
    </lineage>
</organism>
<evidence type="ECO:0000256" key="1">
    <source>
        <dbReference type="SAM" id="Phobius"/>
    </source>
</evidence>
<gene>
    <name evidence="2" type="ORF">jaqu_15800</name>
</gene>
<dbReference type="STRING" id="935700.jaqu_15800"/>
<feature type="transmembrane region" description="Helical" evidence="1">
    <location>
        <begin position="46"/>
        <end position="65"/>
    </location>
</feature>